<gene>
    <name evidence="3" type="ORF">UW55_C0045G0003</name>
</gene>
<accession>A0A0G1LLJ0</accession>
<reference evidence="3 4" key="1">
    <citation type="journal article" date="2015" name="Nature">
        <title>rRNA introns, odd ribosomes, and small enigmatic genomes across a large radiation of phyla.</title>
        <authorList>
            <person name="Brown C.T."/>
            <person name="Hug L.A."/>
            <person name="Thomas B.C."/>
            <person name="Sharon I."/>
            <person name="Castelle C.J."/>
            <person name="Singh A."/>
            <person name="Wilkins M.J."/>
            <person name="Williams K.H."/>
            <person name="Banfield J.F."/>
        </authorList>
    </citation>
    <scope>NUCLEOTIDE SEQUENCE [LARGE SCALE GENOMIC DNA]</scope>
</reference>
<evidence type="ECO:0000256" key="1">
    <source>
        <dbReference type="ARBA" id="ARBA00007637"/>
    </source>
</evidence>
<dbReference type="PROSITE" id="PS00061">
    <property type="entry name" value="ADH_SHORT"/>
    <property type="match status" value="1"/>
</dbReference>
<dbReference type="EMBL" id="LCIT01000045">
    <property type="protein sequence ID" value="KKT60734.1"/>
    <property type="molecule type" value="Genomic_DNA"/>
</dbReference>
<dbReference type="Proteomes" id="UP000033945">
    <property type="component" value="Unassembled WGS sequence"/>
</dbReference>
<evidence type="ECO:0000313" key="3">
    <source>
        <dbReference type="EMBL" id="KKT60734.1"/>
    </source>
</evidence>
<dbReference type="InterPro" id="IPR036291">
    <property type="entry name" value="NAD(P)-bd_dom_sf"/>
</dbReference>
<sequence length="374" mass="42006">MSQLVLVTGGAGFIGSHTVDLLLKKGYRVRVLDNLQKRVHPHGKPKYIPREVDFIRGDVADREALLKALRGIDYVFHLAAYQDYLPDFSHFIHTNTESAALLFELILANKLPIKKIVFASSQAVSGDGKWRCGIHGDFFARQRPINQLERGDWKIKCPTCRGVCENVLMTEDICRPITTYGISKYAIELLAGTLGKKYGIPTVCMRYTYVQGPRNSIFNAYSGILRVFAMRILNKKPPVLFEDGLGLRDYVNVFDVARANLLVMKDKRADDRVFFVGGGRPYTGLEFATTMLKVFGSQLKPKIPGIFRVGDTRSTVSDIGALGKLGWRPKITLERSLSDYYAWLMTQGKIKDTSDAAMKIMTKEGVIRKVEGKK</sequence>
<evidence type="ECO:0000313" key="4">
    <source>
        <dbReference type="Proteomes" id="UP000033945"/>
    </source>
</evidence>
<dbReference type="InterPro" id="IPR020904">
    <property type="entry name" value="Sc_DH/Rdtase_CS"/>
</dbReference>
<organism evidence="3 4">
    <name type="scientific">Candidatus Giovannonibacteria bacterium GW2011_GWA2_44_26</name>
    <dbReference type="NCBI Taxonomy" id="1618648"/>
    <lineage>
        <taxon>Bacteria</taxon>
        <taxon>Candidatus Giovannoniibacteriota</taxon>
    </lineage>
</organism>
<dbReference type="AlphaFoldDB" id="A0A0G1LLJ0"/>
<feature type="domain" description="NAD-dependent epimerase/dehydratase" evidence="2">
    <location>
        <begin position="5"/>
        <end position="129"/>
    </location>
</feature>
<name>A0A0G1LLJ0_9BACT</name>
<dbReference type="PATRIC" id="fig|1618648.3.peg.1109"/>
<dbReference type="PANTHER" id="PTHR43000">
    <property type="entry name" value="DTDP-D-GLUCOSE 4,6-DEHYDRATASE-RELATED"/>
    <property type="match status" value="1"/>
</dbReference>
<protein>
    <submittedName>
        <fullName evidence="3">NAD-dependent epimerase/dehydratase family protein</fullName>
    </submittedName>
</protein>
<evidence type="ECO:0000259" key="2">
    <source>
        <dbReference type="Pfam" id="PF01370"/>
    </source>
</evidence>
<dbReference type="SUPFAM" id="SSF51735">
    <property type="entry name" value="NAD(P)-binding Rossmann-fold domains"/>
    <property type="match status" value="1"/>
</dbReference>
<dbReference type="InterPro" id="IPR001509">
    <property type="entry name" value="Epimerase_deHydtase"/>
</dbReference>
<dbReference type="Pfam" id="PF01370">
    <property type="entry name" value="Epimerase"/>
    <property type="match status" value="2"/>
</dbReference>
<dbReference type="Gene3D" id="3.40.50.720">
    <property type="entry name" value="NAD(P)-binding Rossmann-like Domain"/>
    <property type="match status" value="1"/>
</dbReference>
<proteinExistence type="inferred from homology"/>
<comment type="caution">
    <text evidence="3">The sequence shown here is derived from an EMBL/GenBank/DDBJ whole genome shotgun (WGS) entry which is preliminary data.</text>
</comment>
<comment type="similarity">
    <text evidence="1">Belongs to the NAD(P)-dependent epimerase/dehydratase family.</text>
</comment>
<feature type="domain" description="NAD-dependent epimerase/dehydratase" evidence="2">
    <location>
        <begin position="171"/>
        <end position="274"/>
    </location>
</feature>